<feature type="domain" description="BHLH" evidence="6">
    <location>
        <begin position="3"/>
        <end position="55"/>
    </location>
</feature>
<evidence type="ECO:0000256" key="1">
    <source>
        <dbReference type="ARBA" id="ARBA00004123"/>
    </source>
</evidence>
<keyword evidence="2" id="KW-0805">Transcription regulation</keyword>
<dbReference type="Proteomes" id="UP000242474">
    <property type="component" value="Unassembled WGS sequence"/>
</dbReference>
<dbReference type="PANTHER" id="PTHR45776">
    <property type="entry name" value="MIP04163P"/>
    <property type="match status" value="1"/>
</dbReference>
<feature type="non-terminal residue" evidence="7">
    <location>
        <position position="61"/>
    </location>
</feature>
<dbReference type="InterPro" id="IPR011598">
    <property type="entry name" value="bHLH_dom"/>
</dbReference>
<dbReference type="InterPro" id="IPR036638">
    <property type="entry name" value="HLH_DNA-bd_sf"/>
</dbReference>
<dbReference type="STRING" id="763665.A0A2G5B9X1"/>
<comment type="subcellular location">
    <subcellularLocation>
        <location evidence="1">Nucleus</location>
    </subcellularLocation>
</comment>
<dbReference type="GO" id="GO:0000978">
    <property type="term" value="F:RNA polymerase II cis-regulatory region sequence-specific DNA binding"/>
    <property type="evidence" value="ECO:0007669"/>
    <property type="project" value="TreeGrafter"/>
</dbReference>
<keyword evidence="4" id="KW-0804">Transcription</keyword>
<evidence type="ECO:0000256" key="3">
    <source>
        <dbReference type="ARBA" id="ARBA00023125"/>
    </source>
</evidence>
<evidence type="ECO:0000256" key="5">
    <source>
        <dbReference type="ARBA" id="ARBA00023242"/>
    </source>
</evidence>
<name>A0A2G5B9X1_COERN</name>
<gene>
    <name evidence="7" type="ORF">COEREDRAFT_44149</name>
</gene>
<keyword evidence="5" id="KW-0539">Nucleus</keyword>
<dbReference type="PANTHER" id="PTHR45776:SF2">
    <property type="entry name" value="MIP04163P"/>
    <property type="match status" value="1"/>
</dbReference>
<dbReference type="GO" id="GO:0046983">
    <property type="term" value="F:protein dimerization activity"/>
    <property type="evidence" value="ECO:0007669"/>
    <property type="project" value="InterPro"/>
</dbReference>
<evidence type="ECO:0000256" key="2">
    <source>
        <dbReference type="ARBA" id="ARBA00023015"/>
    </source>
</evidence>
<proteinExistence type="predicted"/>
<dbReference type="OrthoDB" id="690068at2759"/>
<evidence type="ECO:0000259" key="6">
    <source>
        <dbReference type="PROSITE" id="PS50888"/>
    </source>
</evidence>
<dbReference type="AlphaFoldDB" id="A0A2G5B9X1"/>
<dbReference type="Gene3D" id="4.10.280.10">
    <property type="entry name" value="Helix-loop-helix DNA-binding domain"/>
    <property type="match status" value="1"/>
</dbReference>
<dbReference type="PROSITE" id="PS50888">
    <property type="entry name" value="BHLH"/>
    <property type="match status" value="1"/>
</dbReference>
<evidence type="ECO:0000256" key="4">
    <source>
        <dbReference type="ARBA" id="ARBA00023163"/>
    </source>
</evidence>
<dbReference type="EMBL" id="KZ303504">
    <property type="protein sequence ID" value="PIA15819.1"/>
    <property type="molecule type" value="Genomic_DNA"/>
</dbReference>
<dbReference type="CDD" id="cd11387">
    <property type="entry name" value="bHLHzip_USF_MITF"/>
    <property type="match status" value="1"/>
</dbReference>
<dbReference type="GO" id="GO:0000981">
    <property type="term" value="F:DNA-binding transcription factor activity, RNA polymerase II-specific"/>
    <property type="evidence" value="ECO:0007669"/>
    <property type="project" value="TreeGrafter"/>
</dbReference>
<dbReference type="Pfam" id="PF00010">
    <property type="entry name" value="HLH"/>
    <property type="match status" value="1"/>
</dbReference>
<sequence>MQRRRENHNFVERRRRDNINHTIATLATLLPSCDESTKLNKGSILQTAVDYVRDLQDTNRA</sequence>
<protein>
    <submittedName>
        <fullName evidence="7">HLH-domain-containing protein</fullName>
    </submittedName>
</protein>
<reference evidence="7 8" key="1">
    <citation type="journal article" date="2015" name="Genome Biol. Evol.">
        <title>Phylogenomic analyses indicate that early fungi evolved digesting cell walls of algal ancestors of land plants.</title>
        <authorList>
            <person name="Chang Y."/>
            <person name="Wang S."/>
            <person name="Sekimoto S."/>
            <person name="Aerts A.L."/>
            <person name="Choi C."/>
            <person name="Clum A."/>
            <person name="LaButti K.M."/>
            <person name="Lindquist E.A."/>
            <person name="Yee Ngan C."/>
            <person name="Ohm R.A."/>
            <person name="Salamov A.A."/>
            <person name="Grigoriev I.V."/>
            <person name="Spatafora J.W."/>
            <person name="Berbee M.L."/>
        </authorList>
    </citation>
    <scope>NUCLEOTIDE SEQUENCE [LARGE SCALE GENOMIC DNA]</scope>
    <source>
        <strain evidence="7 8">NRRL 1564</strain>
    </source>
</reference>
<dbReference type="GO" id="GO:0005634">
    <property type="term" value="C:nucleus"/>
    <property type="evidence" value="ECO:0007669"/>
    <property type="project" value="UniProtKB-SubCell"/>
</dbReference>
<evidence type="ECO:0000313" key="8">
    <source>
        <dbReference type="Proteomes" id="UP000242474"/>
    </source>
</evidence>
<evidence type="ECO:0000313" key="7">
    <source>
        <dbReference type="EMBL" id="PIA15819.1"/>
    </source>
</evidence>
<keyword evidence="3" id="KW-0238">DNA-binding</keyword>
<dbReference type="SMART" id="SM00353">
    <property type="entry name" value="HLH"/>
    <property type="match status" value="1"/>
</dbReference>
<keyword evidence="8" id="KW-1185">Reference proteome</keyword>
<accession>A0A2G5B9X1</accession>
<dbReference type="SUPFAM" id="SSF47459">
    <property type="entry name" value="HLH, helix-loop-helix DNA-binding domain"/>
    <property type="match status" value="1"/>
</dbReference>
<organism evidence="7 8">
    <name type="scientific">Coemansia reversa (strain ATCC 12441 / NRRL 1564)</name>
    <dbReference type="NCBI Taxonomy" id="763665"/>
    <lineage>
        <taxon>Eukaryota</taxon>
        <taxon>Fungi</taxon>
        <taxon>Fungi incertae sedis</taxon>
        <taxon>Zoopagomycota</taxon>
        <taxon>Kickxellomycotina</taxon>
        <taxon>Kickxellomycetes</taxon>
        <taxon>Kickxellales</taxon>
        <taxon>Kickxellaceae</taxon>
        <taxon>Coemansia</taxon>
    </lineage>
</organism>